<feature type="transmembrane region" description="Helical" evidence="5">
    <location>
        <begin position="340"/>
        <end position="358"/>
    </location>
</feature>
<feature type="transmembrane region" description="Helical" evidence="5">
    <location>
        <begin position="297"/>
        <end position="320"/>
    </location>
</feature>
<dbReference type="EMBL" id="JAROCY010000001">
    <property type="protein sequence ID" value="MDF8331615.1"/>
    <property type="molecule type" value="Genomic_DNA"/>
</dbReference>
<keyword evidence="5" id="KW-1003">Cell membrane</keyword>
<sequence length="363" mass="40006">MTAFFQGLGLSYELAWTISTICGILLIAFPLMLGVAMIIYADRKIWAAMALRKGPNVVGPLGLLQSFADGLKVFLQETIIPAAANKGLFLIAPIITFTVALMAWAVIPFNSGAVLADINVGLLYVLAISSLGVYGVVIAGWSSNSKYPFFSAMRASAQMISYEVSIGFILICVVLWAGTFNLNDIVKAQKGAISLAYAIPALADVPVLGWKINGFVANPLLFPMWVMFLISGMAETARAPFDLTEAESELVAGYQTEYSSMAFALYWLGEYANVLLMCALNATLFWGGWLPPLDIPVLYLVPGIVWLLLKILFFFFIFSWVKATVPRYRYDQLMRLGWKIFLPVSLLFVFLVSGWLMLTRYAV</sequence>
<comment type="function">
    <text evidence="5">NDH-1 shuttles electrons from NADH, via FMN and iron-sulfur (Fe-S) centers, to quinones in the respiratory chain. The immediate electron acceptor for the enzyme in this species is believed to be ubiquinone. Couples the redox reaction to proton translocation (for every two electrons transferred, four hydrogen ions are translocated across the cytoplasmic membrane), and thus conserves the redox energy in a proton gradient. This subunit may bind ubiquinone.</text>
</comment>
<comment type="subunit">
    <text evidence="5">NDH-1 is composed of 14 different subunits. Subunits NuoA, H, J, K, L, M, N constitute the membrane sector of the complex.</text>
</comment>
<evidence type="ECO:0000256" key="2">
    <source>
        <dbReference type="ARBA" id="ARBA00022692"/>
    </source>
</evidence>
<evidence type="ECO:0000256" key="3">
    <source>
        <dbReference type="ARBA" id="ARBA00022989"/>
    </source>
</evidence>
<dbReference type="PANTHER" id="PTHR11432">
    <property type="entry name" value="NADH DEHYDROGENASE SUBUNIT 1"/>
    <property type="match status" value="1"/>
</dbReference>
<accession>A0ABT6CCF0</accession>
<evidence type="ECO:0000256" key="1">
    <source>
        <dbReference type="ARBA" id="ARBA00004141"/>
    </source>
</evidence>
<dbReference type="PANTHER" id="PTHR11432:SF3">
    <property type="entry name" value="NADH-UBIQUINONE OXIDOREDUCTASE CHAIN 1"/>
    <property type="match status" value="1"/>
</dbReference>
<dbReference type="InterPro" id="IPR018086">
    <property type="entry name" value="NADH_UbQ_OxRdtase_su1_CS"/>
</dbReference>
<keyword evidence="3 5" id="KW-1133">Transmembrane helix</keyword>
<feature type="transmembrane region" description="Helical" evidence="5">
    <location>
        <begin position="121"/>
        <end position="141"/>
    </location>
</feature>
<gene>
    <name evidence="5 7" type="primary">nuoH</name>
    <name evidence="7" type="ORF">POM99_00225</name>
</gene>
<evidence type="ECO:0000256" key="4">
    <source>
        <dbReference type="ARBA" id="ARBA00023136"/>
    </source>
</evidence>
<dbReference type="Proteomes" id="UP001222770">
    <property type="component" value="Unassembled WGS sequence"/>
</dbReference>
<feature type="transmembrane region" description="Helical" evidence="5">
    <location>
        <begin position="88"/>
        <end position="109"/>
    </location>
</feature>
<evidence type="ECO:0000256" key="6">
    <source>
        <dbReference type="RuleBase" id="RU000471"/>
    </source>
</evidence>
<keyword evidence="5" id="KW-0830">Ubiquinone</keyword>
<reference evidence="7 8" key="1">
    <citation type="submission" date="2023-03" db="EMBL/GenBank/DDBJ databases">
        <title>Novosphingobium cyanobacteriorum sp. nov., isolated from a eutrophic reservoir during the Microcystis bloom period.</title>
        <authorList>
            <person name="Kang M."/>
            <person name="Le V."/>
            <person name="Ko S.-R."/>
            <person name="Lee S.-A."/>
            <person name="Ahn C.-Y."/>
        </authorList>
    </citation>
    <scope>NUCLEOTIDE SEQUENCE [LARGE SCALE GENOMIC DNA]</scope>
    <source>
        <strain evidence="7 8">HBC54</strain>
    </source>
</reference>
<evidence type="ECO:0000313" key="8">
    <source>
        <dbReference type="Proteomes" id="UP001222770"/>
    </source>
</evidence>
<feature type="transmembrane region" description="Helical" evidence="5">
    <location>
        <begin position="271"/>
        <end position="290"/>
    </location>
</feature>
<dbReference type="EC" id="7.1.1.-" evidence="5"/>
<dbReference type="Pfam" id="PF00146">
    <property type="entry name" value="NADHdh"/>
    <property type="match status" value="1"/>
</dbReference>
<keyword evidence="5" id="KW-1278">Translocase</keyword>
<organism evidence="7 8">
    <name type="scientific">Novosphingobium cyanobacteriorum</name>
    <dbReference type="NCBI Taxonomy" id="3024215"/>
    <lineage>
        <taxon>Bacteria</taxon>
        <taxon>Pseudomonadati</taxon>
        <taxon>Pseudomonadota</taxon>
        <taxon>Alphaproteobacteria</taxon>
        <taxon>Sphingomonadales</taxon>
        <taxon>Sphingomonadaceae</taxon>
        <taxon>Novosphingobium</taxon>
    </lineage>
</organism>
<comment type="similarity">
    <text evidence="5 6">Belongs to the complex I subunit 1 family.</text>
</comment>
<protein>
    <recommendedName>
        <fullName evidence="5">NADH-quinone oxidoreductase subunit H</fullName>
        <ecNumber evidence="5">7.1.1.-</ecNumber>
    </recommendedName>
    <alternativeName>
        <fullName evidence="5">NADH dehydrogenase I subunit H</fullName>
    </alternativeName>
    <alternativeName>
        <fullName evidence="5">NDH-1 subunit H</fullName>
    </alternativeName>
</protein>
<keyword evidence="4 5" id="KW-0472">Membrane</keyword>
<comment type="catalytic activity">
    <reaction evidence="5">
        <text>a quinone + NADH + 5 H(+)(in) = a quinol + NAD(+) + 4 H(+)(out)</text>
        <dbReference type="Rhea" id="RHEA:57888"/>
        <dbReference type="ChEBI" id="CHEBI:15378"/>
        <dbReference type="ChEBI" id="CHEBI:24646"/>
        <dbReference type="ChEBI" id="CHEBI:57540"/>
        <dbReference type="ChEBI" id="CHEBI:57945"/>
        <dbReference type="ChEBI" id="CHEBI:132124"/>
    </reaction>
</comment>
<feature type="transmembrane region" description="Helical" evidence="5">
    <location>
        <begin position="162"/>
        <end position="179"/>
    </location>
</feature>
<evidence type="ECO:0000313" key="7">
    <source>
        <dbReference type="EMBL" id="MDF8331615.1"/>
    </source>
</evidence>
<evidence type="ECO:0000256" key="5">
    <source>
        <dbReference type="HAMAP-Rule" id="MF_01350"/>
    </source>
</evidence>
<name>A0ABT6CCF0_9SPHN</name>
<dbReference type="HAMAP" id="MF_01350">
    <property type="entry name" value="NDH1_NuoH"/>
    <property type="match status" value="1"/>
</dbReference>
<proteinExistence type="inferred from homology"/>
<comment type="subcellular location">
    <subcellularLocation>
        <location evidence="5 6">Cell membrane</location>
        <topology evidence="5 6">Multi-pass membrane protein</topology>
    </subcellularLocation>
    <subcellularLocation>
        <location evidence="1">Membrane</location>
        <topology evidence="1">Multi-pass membrane protein</topology>
    </subcellularLocation>
</comment>
<feature type="transmembrane region" description="Helical" evidence="5">
    <location>
        <begin position="14"/>
        <end position="41"/>
    </location>
</feature>
<keyword evidence="7" id="KW-0560">Oxidoreductase</keyword>
<dbReference type="RefSeq" id="WP_277274721.1">
    <property type="nucleotide sequence ID" value="NZ_JAROCY010000001.1"/>
</dbReference>
<keyword evidence="2 5" id="KW-0812">Transmembrane</keyword>
<dbReference type="GO" id="GO:0050136">
    <property type="term" value="F:NADH dehydrogenase (quinone) (non-electrogenic) activity"/>
    <property type="evidence" value="ECO:0007669"/>
    <property type="project" value="UniProtKB-EC"/>
</dbReference>
<dbReference type="InterPro" id="IPR001694">
    <property type="entry name" value="NADH_UbQ_OxRdtase_su1/FPO"/>
</dbReference>
<dbReference type="PROSITE" id="PS00668">
    <property type="entry name" value="COMPLEX1_ND1_2"/>
    <property type="match status" value="1"/>
</dbReference>
<comment type="caution">
    <text evidence="7">The sequence shown here is derived from an EMBL/GenBank/DDBJ whole genome shotgun (WGS) entry which is preliminary data.</text>
</comment>
<keyword evidence="5 6" id="KW-0520">NAD</keyword>
<keyword evidence="5" id="KW-0874">Quinone</keyword>
<dbReference type="NCBIfam" id="NF004745">
    <property type="entry name" value="PRK06076.1-6"/>
    <property type="match status" value="1"/>
</dbReference>
<keyword evidence="8" id="KW-1185">Reference proteome</keyword>
<feature type="transmembrane region" description="Helical" evidence="5">
    <location>
        <begin position="215"/>
        <end position="234"/>
    </location>
</feature>